<dbReference type="InterPro" id="IPR005094">
    <property type="entry name" value="Endonuclease_MobA/VirD2"/>
</dbReference>
<evidence type="ECO:0000256" key="1">
    <source>
        <dbReference type="SAM" id="MobiDB-lite"/>
    </source>
</evidence>
<evidence type="ECO:0000313" key="3">
    <source>
        <dbReference type="EMBL" id="OZG51605.1"/>
    </source>
</evidence>
<feature type="compositionally biased region" description="Basic and acidic residues" evidence="1">
    <location>
        <begin position="459"/>
        <end position="475"/>
    </location>
</feature>
<evidence type="ECO:0000259" key="2">
    <source>
        <dbReference type="Pfam" id="PF03432"/>
    </source>
</evidence>
<comment type="caution">
    <text evidence="3">The sequence shown here is derived from an EMBL/GenBank/DDBJ whole genome shotgun (WGS) entry which is preliminary data.</text>
</comment>
<organism evidence="3 4">
    <name type="scientific">Pseudoscardovia radai</name>
    <dbReference type="NCBI Taxonomy" id="987066"/>
    <lineage>
        <taxon>Bacteria</taxon>
        <taxon>Bacillati</taxon>
        <taxon>Actinomycetota</taxon>
        <taxon>Actinomycetes</taxon>
        <taxon>Bifidobacteriales</taxon>
        <taxon>Bifidobacteriaceae</taxon>
        <taxon>Pseudoscardovia</taxon>
    </lineage>
</organism>
<gene>
    <name evidence="3" type="ORF">PSRA_1002</name>
</gene>
<keyword evidence="4" id="KW-1185">Reference proteome</keyword>
<feature type="domain" description="MobA/VirD2-like nuclease" evidence="2">
    <location>
        <begin position="16"/>
        <end position="151"/>
    </location>
</feature>
<dbReference type="AlphaFoldDB" id="A0A261EXN8"/>
<proteinExistence type="predicted"/>
<protein>
    <submittedName>
        <fullName evidence="3">Relaxase</fullName>
    </submittedName>
</protein>
<sequence>MKMGKVKATLNLSVRYIVNGAKTQGGQLVTASWNPGEGDPEKLARQMLDTLAHGRNAPRKGSVLAYHVIQSFSPDDPVTPERAHSLGVELMERIAPGHRFVIATHTDREHIHNHVILCPTDPATGRHMRLTRRSILQWRDVSDDLCRREGLSVIERSIERRHGCSFAEIYASAKGVGVKSSMRQAIDIAAQNARDFPTFAALLGAAGMRVTVRGQHIVYEDAASGLRVRDSRLGMAYMQDTVMARMGRCAVSQISFDTSMIREQGDGHAVVWLPGTRRRQCISVPMRCVIKDGRTWRAFLPTNEPQTVLSKDGAYLCTVATEDLYAHFKRPEALLERMAADSWRTIPAGRTEAEREAWMRQARKLDRLRDDVRGLDTAIRATDGSSPLADAMEGLEDDIRRARAGLQAQLIANDECIAEGRPPDADGLAALESREREIEAMQRDLGDLRRAHARHAGTPHKETQARRAGGKDRTR</sequence>
<evidence type="ECO:0000313" key="4">
    <source>
        <dbReference type="Proteomes" id="UP000216725"/>
    </source>
</evidence>
<name>A0A261EXN8_9BIFI</name>
<reference evidence="3 4" key="1">
    <citation type="journal article" date="2017" name="BMC Genomics">
        <title>Comparative genomic and phylogenomic analyses of the Bifidobacteriaceae family.</title>
        <authorList>
            <person name="Lugli G.A."/>
            <person name="Milani C."/>
            <person name="Turroni F."/>
            <person name="Duranti S."/>
            <person name="Mancabelli L."/>
            <person name="Mangifesta M."/>
            <person name="Ferrario C."/>
            <person name="Modesto M."/>
            <person name="Mattarelli P."/>
            <person name="Jiri K."/>
            <person name="van Sinderen D."/>
            <person name="Ventura M."/>
        </authorList>
    </citation>
    <scope>NUCLEOTIDE SEQUENCE [LARGE SCALE GENOMIC DNA]</scope>
    <source>
        <strain evidence="3 4">DSM 24742</strain>
    </source>
</reference>
<feature type="region of interest" description="Disordered" evidence="1">
    <location>
        <begin position="448"/>
        <end position="475"/>
    </location>
</feature>
<dbReference type="EMBL" id="MWWR01000007">
    <property type="protein sequence ID" value="OZG51605.1"/>
    <property type="molecule type" value="Genomic_DNA"/>
</dbReference>
<accession>A0A261EXN8</accession>
<dbReference type="Proteomes" id="UP000216725">
    <property type="component" value="Unassembled WGS sequence"/>
</dbReference>
<dbReference type="Pfam" id="PF03432">
    <property type="entry name" value="Relaxase"/>
    <property type="match status" value="1"/>
</dbReference>